<dbReference type="AlphaFoldDB" id="A0A5B7WXA9"/>
<keyword evidence="1" id="KW-0812">Transmembrane</keyword>
<feature type="transmembrane region" description="Helical" evidence="1">
    <location>
        <begin position="43"/>
        <end position="63"/>
    </location>
</feature>
<sequence>MTNTPWESASTRYKKFVFSALALMGGGIILAIVGINLPSRPLLFFAIGMMAVGMCLHIGSLVVRSRDVRAWRIANGLQSPKKKK</sequence>
<dbReference type="EMBL" id="CP034412">
    <property type="protein sequence ID" value="QCY47844.1"/>
    <property type="molecule type" value="Genomic_DNA"/>
</dbReference>
<dbReference type="Proteomes" id="UP000307000">
    <property type="component" value="Chromosome"/>
</dbReference>
<dbReference type="KEGG" id="gcr:GcLGCM259_2130"/>
<keyword evidence="1" id="KW-1133">Transmembrane helix</keyword>
<reference evidence="2 3" key="1">
    <citation type="submission" date="2018-12" db="EMBL/GenBank/DDBJ databases">
        <title>Complete Genome Sequence of Glutamicibacter creatinolyticus strain LGCM259,isolated from an abscess of a 12-year-old mare in Italy.</title>
        <authorList>
            <person name="Santos R.G."/>
            <person name="Silva A.L."/>
            <person name="Seyffert N."/>
            <person name="Castro T.L.P."/>
            <person name="Attili A.R."/>
            <person name="Rifici C."/>
            <person name="Mazzullo G."/>
            <person name="Brenig B."/>
            <person name="Venanzi F."/>
            <person name="Azevedo V."/>
        </authorList>
    </citation>
    <scope>NUCLEOTIDE SEQUENCE [LARGE SCALE GENOMIC DNA]</scope>
    <source>
        <strain evidence="2 3">LGCM 259</strain>
    </source>
</reference>
<protein>
    <submittedName>
        <fullName evidence="2">Uncharacterized protein</fullName>
    </submittedName>
</protein>
<evidence type="ECO:0000256" key="1">
    <source>
        <dbReference type="SAM" id="Phobius"/>
    </source>
</evidence>
<proteinExistence type="predicted"/>
<keyword evidence="3" id="KW-1185">Reference proteome</keyword>
<feature type="transmembrane region" description="Helical" evidence="1">
    <location>
        <begin position="16"/>
        <end position="37"/>
    </location>
</feature>
<gene>
    <name evidence="2" type="ORF">GcLGCM259_2130</name>
</gene>
<evidence type="ECO:0000313" key="2">
    <source>
        <dbReference type="EMBL" id="QCY47844.1"/>
    </source>
</evidence>
<organism evidence="2 3">
    <name type="scientific">Glutamicibacter creatinolyticus</name>
    <dbReference type="NCBI Taxonomy" id="162496"/>
    <lineage>
        <taxon>Bacteria</taxon>
        <taxon>Bacillati</taxon>
        <taxon>Actinomycetota</taxon>
        <taxon>Actinomycetes</taxon>
        <taxon>Micrococcales</taxon>
        <taxon>Micrococcaceae</taxon>
        <taxon>Glutamicibacter</taxon>
    </lineage>
</organism>
<evidence type="ECO:0000313" key="3">
    <source>
        <dbReference type="Proteomes" id="UP000307000"/>
    </source>
</evidence>
<name>A0A5B7WXA9_9MICC</name>
<accession>A0A5B7WXA9</accession>
<keyword evidence="1" id="KW-0472">Membrane</keyword>
<dbReference type="RefSeq" id="WP_138177086.1">
    <property type="nucleotide sequence ID" value="NZ_BAAAGL010000011.1"/>
</dbReference>